<dbReference type="STRING" id="287986.DV20_28595"/>
<dbReference type="AlphaFoldDB" id="A0A066TUK5"/>
<dbReference type="Gene3D" id="3.20.20.60">
    <property type="entry name" value="Phosphoenolpyruvate-binding domains"/>
    <property type="match status" value="1"/>
</dbReference>
<proteinExistence type="predicted"/>
<evidence type="ECO:0000256" key="1">
    <source>
        <dbReference type="SAM" id="MobiDB-lite"/>
    </source>
</evidence>
<evidence type="ECO:0000313" key="3">
    <source>
        <dbReference type="Proteomes" id="UP000027345"/>
    </source>
</evidence>
<dbReference type="EMBL" id="JMQI01000062">
    <property type="protein sequence ID" value="KDN18555.1"/>
    <property type="molecule type" value="Genomic_DNA"/>
</dbReference>
<dbReference type="GO" id="GO:0003824">
    <property type="term" value="F:catalytic activity"/>
    <property type="evidence" value="ECO:0007669"/>
    <property type="project" value="InterPro"/>
</dbReference>
<dbReference type="Proteomes" id="UP000027345">
    <property type="component" value="Unassembled WGS sequence"/>
</dbReference>
<name>A0A066TUK5_9PSEU</name>
<reference evidence="2 3" key="1">
    <citation type="submission" date="2014-05" db="EMBL/GenBank/DDBJ databases">
        <title>Draft genome sequence of Amycolatopsis rifamycinica DSM 46095.</title>
        <authorList>
            <person name="Lal R."/>
            <person name="Saxena A."/>
            <person name="Kumari R."/>
            <person name="Mukherjee U."/>
            <person name="Singh P."/>
            <person name="Sangwan N."/>
            <person name="Mahato N.K."/>
        </authorList>
    </citation>
    <scope>NUCLEOTIDE SEQUENCE [LARGE SCALE GENOMIC DNA]</scope>
    <source>
        <strain evidence="2 3">DSM 46095</strain>
    </source>
</reference>
<organism evidence="2 3">
    <name type="scientific">Amycolatopsis rifamycinica</name>
    <dbReference type="NCBI Taxonomy" id="287986"/>
    <lineage>
        <taxon>Bacteria</taxon>
        <taxon>Bacillati</taxon>
        <taxon>Actinomycetota</taxon>
        <taxon>Actinomycetes</taxon>
        <taxon>Pseudonocardiales</taxon>
        <taxon>Pseudonocardiaceae</taxon>
        <taxon>Amycolatopsis</taxon>
    </lineage>
</organism>
<accession>A0A066TUK5</accession>
<dbReference type="RefSeq" id="WP_051736155.1">
    <property type="nucleotide sequence ID" value="NZ_JMQI01000062.1"/>
</dbReference>
<keyword evidence="3" id="KW-1185">Reference proteome</keyword>
<evidence type="ECO:0000313" key="2">
    <source>
        <dbReference type="EMBL" id="KDN18555.1"/>
    </source>
</evidence>
<dbReference type="eggNOG" id="COG2301">
    <property type="taxonomic scope" value="Bacteria"/>
</dbReference>
<gene>
    <name evidence="2" type="ORF">DV20_28595</name>
</gene>
<sequence>MATTTFLFVPGDRPERFAKAAAGVVVLDLEDAVAAEAEDSARAGLVAARAVPVMVPKAETAGVLSGFREVVAFVETARGMEAAGEPGGVPSVRRGSAPGPGTSWGE</sequence>
<dbReference type="InterPro" id="IPR040442">
    <property type="entry name" value="Pyrv_kinase-like_dom_sf"/>
</dbReference>
<comment type="caution">
    <text evidence="2">The sequence shown here is derived from an EMBL/GenBank/DDBJ whole genome shotgun (WGS) entry which is preliminary data.</text>
</comment>
<dbReference type="SUPFAM" id="SSF51621">
    <property type="entry name" value="Phosphoenolpyruvate/pyruvate domain"/>
    <property type="match status" value="1"/>
</dbReference>
<feature type="region of interest" description="Disordered" evidence="1">
    <location>
        <begin position="82"/>
        <end position="106"/>
    </location>
</feature>
<dbReference type="OrthoDB" id="5172636at2"/>
<dbReference type="InterPro" id="IPR015813">
    <property type="entry name" value="Pyrv/PenolPyrv_kinase-like_dom"/>
</dbReference>
<protein>
    <submittedName>
        <fullName evidence="2">Uncharacterized protein</fullName>
    </submittedName>
</protein>